<dbReference type="Proteomes" id="UP000281677">
    <property type="component" value="Unassembled WGS sequence"/>
</dbReference>
<keyword evidence="2" id="KW-0472">Membrane</keyword>
<feature type="compositionally biased region" description="Pro residues" evidence="1">
    <location>
        <begin position="393"/>
        <end position="403"/>
    </location>
</feature>
<dbReference type="InterPro" id="IPR039535">
    <property type="entry name" value="ASST-like"/>
</dbReference>
<keyword evidence="2" id="KW-0812">Transmembrane</keyword>
<feature type="region of interest" description="Disordered" evidence="1">
    <location>
        <begin position="382"/>
        <end position="409"/>
    </location>
</feature>
<feature type="signal peptide" evidence="3">
    <location>
        <begin position="1"/>
        <end position="18"/>
    </location>
</feature>
<proteinExistence type="predicted"/>
<accession>A0A3M7JAL3</accession>
<dbReference type="EMBL" id="QWIT01000015">
    <property type="protein sequence ID" value="RMZ34808.1"/>
    <property type="molecule type" value="Genomic_DNA"/>
</dbReference>
<feature type="transmembrane region" description="Helical" evidence="2">
    <location>
        <begin position="624"/>
        <end position="646"/>
    </location>
</feature>
<evidence type="ECO:0000256" key="3">
    <source>
        <dbReference type="SAM" id="SignalP"/>
    </source>
</evidence>
<gene>
    <name evidence="4" type="ORF">D0859_01039</name>
</gene>
<dbReference type="OrthoDB" id="5427350at2759"/>
<organism evidence="4 5">
    <name type="scientific">Hortaea werneckii</name>
    <name type="common">Black yeast</name>
    <name type="synonym">Cladosporium werneckii</name>
    <dbReference type="NCBI Taxonomy" id="91943"/>
    <lineage>
        <taxon>Eukaryota</taxon>
        <taxon>Fungi</taxon>
        <taxon>Dikarya</taxon>
        <taxon>Ascomycota</taxon>
        <taxon>Pezizomycotina</taxon>
        <taxon>Dothideomycetes</taxon>
        <taxon>Dothideomycetidae</taxon>
        <taxon>Mycosphaerellales</taxon>
        <taxon>Teratosphaeriaceae</taxon>
        <taxon>Hortaea</taxon>
    </lineage>
</organism>
<evidence type="ECO:0000313" key="4">
    <source>
        <dbReference type="EMBL" id="RMZ34808.1"/>
    </source>
</evidence>
<evidence type="ECO:0000256" key="1">
    <source>
        <dbReference type="SAM" id="MobiDB-lite"/>
    </source>
</evidence>
<dbReference type="VEuPathDB" id="FungiDB:BTJ68_02153"/>
<comment type="caution">
    <text evidence="4">The sequence shown here is derived from an EMBL/GenBank/DDBJ whole genome shotgun (WGS) entry which is preliminary data.</text>
</comment>
<dbReference type="PANTHER" id="PTHR35340">
    <property type="entry name" value="PQQ ENZYME REPEAT PROTEIN-RELATED"/>
    <property type="match status" value="1"/>
</dbReference>
<keyword evidence="2" id="KW-1133">Transmembrane helix</keyword>
<reference evidence="4 5" key="1">
    <citation type="journal article" date="2018" name="BMC Genomics">
        <title>Genomic evidence for intraspecific hybridization in a clonal and extremely halotolerant yeast.</title>
        <authorList>
            <person name="Gostincar C."/>
            <person name="Stajich J.E."/>
            <person name="Zupancic J."/>
            <person name="Zalar P."/>
            <person name="Gunde-Cimerman N."/>
        </authorList>
    </citation>
    <scope>NUCLEOTIDE SEQUENCE [LARGE SCALE GENOMIC DNA]</scope>
    <source>
        <strain evidence="4 5">EXF-120</strain>
    </source>
</reference>
<evidence type="ECO:0008006" key="6">
    <source>
        <dbReference type="Google" id="ProtNLM"/>
    </source>
</evidence>
<name>A0A3M7JAL3_HORWE</name>
<dbReference type="AlphaFoldDB" id="A0A3M7JAL3"/>
<sequence>MQTLLLFLCYLAPWLASSQGLDGSHDGVPRPYDKSLDNGIRGSYPVKKGISSKLTAPETNILRWSPECDDGRYHFVTPRGWKVPRPGPMILDAKGSMIWSQHFDNEFGGQAYDFKVQRYKGEDYLTFWLGDDRIRGHGAGEYYMTYSKNTDFGGKLNSSYDVVRRIKAGNGMAADLHELIITPEGNALVIIFQPFPFDVRPIGRKLNDVWNQAIWDCLIQEISIDSGEVLFQWRGSEHISINNTYNVLDDISVGIRNNPFDPFHFNSVQKDDNGNYLISVRNPHAIFYVDKDTGKIIWTLGGKHNDFMDLSGGHALNFAWQHDARFVSPSAFPNIYVPPRAQSGITTRLMTLFDNAAMDWNYEYGQPYSRGLLLELTFPTSPSKPVAQRSPNSDPPPLDPPLPLEGRSLTGLSKQDADKIAAINGTNPAYTVRVIQTFENPSHIRSGTQGSVQTIASQNPDTDAKVLLGYGLNPVLTEFASNGTVLCDIRFGAASAWETGDVQSYRAYKAPWVGKPRDSPRAASKAGKLYVSWNGATEVRSWLVQASDTVDGGEEAWKGMLELAPRTDFETAISLPREYRKAKFLRVVALDEKGEVCGNGVSNVLRPGLTGALLDQHRRHSTPVLILGFAIGLFVLYKVVGCLFAWRNGRKHARYQKISQA</sequence>
<feature type="chain" id="PRO_5018193112" description="ASST-domain-containing protein" evidence="3">
    <location>
        <begin position="19"/>
        <end position="661"/>
    </location>
</feature>
<dbReference type="PANTHER" id="PTHR35340:SF5">
    <property type="entry name" value="ASST-DOMAIN-CONTAINING PROTEIN"/>
    <property type="match status" value="1"/>
</dbReference>
<evidence type="ECO:0000313" key="5">
    <source>
        <dbReference type="Proteomes" id="UP000281677"/>
    </source>
</evidence>
<dbReference type="Pfam" id="PF14269">
    <property type="entry name" value="Arylsulfotran_2"/>
    <property type="match status" value="1"/>
</dbReference>
<protein>
    <recommendedName>
        <fullName evidence="6">ASST-domain-containing protein</fullName>
    </recommendedName>
</protein>
<dbReference type="InterPro" id="IPR053143">
    <property type="entry name" value="Arylsulfate_ST"/>
</dbReference>
<keyword evidence="3" id="KW-0732">Signal</keyword>
<evidence type="ECO:0000256" key="2">
    <source>
        <dbReference type="SAM" id="Phobius"/>
    </source>
</evidence>